<keyword evidence="3" id="KW-1185">Reference proteome</keyword>
<dbReference type="RefSeq" id="WP_011645886.1">
    <property type="nucleotide sequence ID" value="NZ_ARYI01000001.1"/>
</dbReference>
<evidence type="ECO:0000256" key="1">
    <source>
        <dbReference type="SAM" id="SignalP"/>
    </source>
</evidence>
<reference evidence="2 3" key="1">
    <citation type="submission" date="2013-04" db="EMBL/GenBank/DDBJ databases">
        <title>Hyphomonas hirschiana VP5 Genome Sequencing.</title>
        <authorList>
            <person name="Lai Q."/>
            <person name="Shao Z."/>
        </authorList>
    </citation>
    <scope>NUCLEOTIDE SEQUENCE [LARGE SCALE GENOMIC DNA]</scope>
    <source>
        <strain evidence="2 3">VP5</strain>
    </source>
</reference>
<dbReference type="Proteomes" id="UP000025061">
    <property type="component" value="Unassembled WGS sequence"/>
</dbReference>
<protein>
    <submittedName>
        <fullName evidence="2">Putative lipoprotein</fullName>
    </submittedName>
</protein>
<accession>A0A059FZN3</accession>
<dbReference type="PROSITE" id="PS51257">
    <property type="entry name" value="PROKAR_LIPOPROTEIN"/>
    <property type="match status" value="1"/>
</dbReference>
<organism evidence="2 3">
    <name type="scientific">Hyphomonas hirschiana VP5</name>
    <dbReference type="NCBI Taxonomy" id="1280951"/>
    <lineage>
        <taxon>Bacteria</taxon>
        <taxon>Pseudomonadati</taxon>
        <taxon>Pseudomonadota</taxon>
        <taxon>Alphaproteobacteria</taxon>
        <taxon>Hyphomonadales</taxon>
        <taxon>Hyphomonadaceae</taxon>
        <taxon>Hyphomonas</taxon>
    </lineage>
</organism>
<proteinExistence type="predicted"/>
<evidence type="ECO:0000313" key="3">
    <source>
        <dbReference type="Proteomes" id="UP000025061"/>
    </source>
</evidence>
<keyword evidence="1" id="KW-0732">Signal</keyword>
<keyword evidence="2" id="KW-0449">Lipoprotein</keyword>
<gene>
    <name evidence="2" type="ORF">HHI_00950</name>
</gene>
<evidence type="ECO:0000313" key="2">
    <source>
        <dbReference type="EMBL" id="KCZ96203.1"/>
    </source>
</evidence>
<comment type="caution">
    <text evidence="2">The sequence shown here is derived from an EMBL/GenBank/DDBJ whole genome shotgun (WGS) entry which is preliminary data.</text>
</comment>
<dbReference type="OrthoDB" id="9907711at2"/>
<feature type="chain" id="PRO_5001573505" evidence="1">
    <location>
        <begin position="30"/>
        <end position="67"/>
    </location>
</feature>
<dbReference type="PATRIC" id="fig|1280951.3.peg.190"/>
<dbReference type="AlphaFoldDB" id="A0A059FZN3"/>
<dbReference type="EMBL" id="ARYI01000001">
    <property type="protein sequence ID" value="KCZ96203.1"/>
    <property type="molecule type" value="Genomic_DNA"/>
</dbReference>
<feature type="signal peptide" evidence="1">
    <location>
        <begin position="1"/>
        <end position="29"/>
    </location>
</feature>
<sequence>MKTLMFMTAMGLLAAVGGCASGTPSNAYANPVDECASIEDEGDRATCIQNVVADVALSTKRNGERRP</sequence>
<name>A0A059FZN3_9PROT</name>